<evidence type="ECO:0000313" key="2">
    <source>
        <dbReference type="EMBL" id="RMA57877.1"/>
    </source>
</evidence>
<sequence>MYCLFVTALFSCSEEGFNENGIGIISGTVVEEGENTPLANVKITTTPATNTVFTNADGEFEIDNVASGDYSVQASLDEYIAKFQAANVTDSNVTNVVFELVKSLANNVPPLAPTLLFPPDNATELGFTVNFIWTTIDEDEDDLTYSMELRNGNTNEIQIFETESDTTVTVQNLQLATNYFWQVTVSDDINEPVVSPVSEFTTLTELTNPILLVKTVNNNSVIYSGDIGEEGDTDVNLIQLTSENQNSFRPRRNSTVRKIAFLRTVGGNTQLFTMNYDGTEVDQITNSRPVKGFRDDYVDFCWATDGQLLYYPNFDKLYRIDPDAGGATLVFQTTDGSLISEVDTPQFNENLLVLKTNDINGYNVRIFTLDITSGTGVEDQLVLEDEPGAIGGINISFDGQTVLYTKDDSQSQNSNYRIIESRMYQFDLASGTESILDSEAVTGQNDLYPRYSPAEGTVIFTRKNNNLTAVPAIYTITLDGSKAEDLLFTGAAMPDWD</sequence>
<dbReference type="InterPro" id="IPR003961">
    <property type="entry name" value="FN3_dom"/>
</dbReference>
<keyword evidence="2" id="KW-0378">Hydrolase</keyword>
<evidence type="ECO:0000313" key="3">
    <source>
        <dbReference type="Proteomes" id="UP000271339"/>
    </source>
</evidence>
<reference evidence="2 3" key="1">
    <citation type="submission" date="2018-10" db="EMBL/GenBank/DDBJ databases">
        <title>Genomic Encyclopedia of Archaeal and Bacterial Type Strains, Phase II (KMG-II): from individual species to whole genera.</title>
        <authorList>
            <person name="Goeker M."/>
        </authorList>
    </citation>
    <scope>NUCLEOTIDE SEQUENCE [LARGE SCALE GENOMIC DNA]</scope>
    <source>
        <strain evidence="2 3">DSM 23424</strain>
    </source>
</reference>
<dbReference type="SUPFAM" id="SSF49452">
    <property type="entry name" value="Starch-binding domain-like"/>
    <property type="match status" value="1"/>
</dbReference>
<dbReference type="Gene3D" id="2.120.10.60">
    <property type="entry name" value="Tricorn protease N-terminal domain"/>
    <property type="match status" value="1"/>
</dbReference>
<proteinExistence type="predicted"/>
<keyword evidence="2" id="KW-0645">Protease</keyword>
<dbReference type="GO" id="GO:0030246">
    <property type="term" value="F:carbohydrate binding"/>
    <property type="evidence" value="ECO:0007669"/>
    <property type="project" value="InterPro"/>
</dbReference>
<dbReference type="Gene3D" id="2.60.40.10">
    <property type="entry name" value="Immunoglobulins"/>
    <property type="match status" value="1"/>
</dbReference>
<dbReference type="InterPro" id="IPR011042">
    <property type="entry name" value="6-blade_b-propeller_TolB-like"/>
</dbReference>
<dbReference type="Pfam" id="PF13715">
    <property type="entry name" value="CarbopepD_reg_2"/>
    <property type="match status" value="1"/>
</dbReference>
<dbReference type="GO" id="GO:0004180">
    <property type="term" value="F:carboxypeptidase activity"/>
    <property type="evidence" value="ECO:0007669"/>
    <property type="project" value="UniProtKB-KW"/>
</dbReference>
<protein>
    <submittedName>
        <fullName evidence="2">Carboxypeptidase family protein</fullName>
    </submittedName>
</protein>
<accession>A0A3L9YEI8</accession>
<organism evidence="2 3">
    <name type="scientific">Ulvibacter antarcticus</name>
    <dbReference type="NCBI Taxonomy" id="442714"/>
    <lineage>
        <taxon>Bacteria</taxon>
        <taxon>Pseudomonadati</taxon>
        <taxon>Bacteroidota</taxon>
        <taxon>Flavobacteriia</taxon>
        <taxon>Flavobacteriales</taxon>
        <taxon>Flavobacteriaceae</taxon>
        <taxon>Ulvibacter</taxon>
    </lineage>
</organism>
<name>A0A3L9YEI8_9FLAO</name>
<dbReference type="Proteomes" id="UP000271339">
    <property type="component" value="Unassembled WGS sequence"/>
</dbReference>
<dbReference type="SUPFAM" id="SSF69304">
    <property type="entry name" value="Tricorn protease N-terminal domain"/>
    <property type="match status" value="1"/>
</dbReference>
<keyword evidence="3" id="KW-1185">Reference proteome</keyword>
<dbReference type="SUPFAM" id="SSF49265">
    <property type="entry name" value="Fibronectin type III"/>
    <property type="match status" value="1"/>
</dbReference>
<comment type="caution">
    <text evidence="2">The sequence shown here is derived from an EMBL/GenBank/DDBJ whole genome shotgun (WGS) entry which is preliminary data.</text>
</comment>
<dbReference type="PROSITE" id="PS50853">
    <property type="entry name" value="FN3"/>
    <property type="match status" value="1"/>
</dbReference>
<dbReference type="InterPro" id="IPR013784">
    <property type="entry name" value="Carb-bd-like_fold"/>
</dbReference>
<dbReference type="Gene3D" id="2.120.10.30">
    <property type="entry name" value="TolB, C-terminal domain"/>
    <property type="match status" value="1"/>
</dbReference>
<dbReference type="AlphaFoldDB" id="A0A3L9YEI8"/>
<evidence type="ECO:0000259" key="1">
    <source>
        <dbReference type="PROSITE" id="PS50853"/>
    </source>
</evidence>
<dbReference type="InterPro" id="IPR013783">
    <property type="entry name" value="Ig-like_fold"/>
</dbReference>
<feature type="domain" description="Fibronectin type-III" evidence="1">
    <location>
        <begin position="109"/>
        <end position="210"/>
    </location>
</feature>
<dbReference type="Gene3D" id="2.60.40.1120">
    <property type="entry name" value="Carboxypeptidase-like, regulatory domain"/>
    <property type="match status" value="1"/>
</dbReference>
<dbReference type="EMBL" id="REFC01000014">
    <property type="protein sequence ID" value="RMA57877.1"/>
    <property type="molecule type" value="Genomic_DNA"/>
</dbReference>
<dbReference type="InterPro" id="IPR036116">
    <property type="entry name" value="FN3_sf"/>
</dbReference>
<gene>
    <name evidence="2" type="ORF">BXY75_2684</name>
</gene>
<keyword evidence="2" id="KW-0121">Carboxypeptidase</keyword>